<dbReference type="PANTHER" id="PTHR36766">
    <property type="entry name" value="PLANT BROAD-SPECTRUM MILDEW RESISTANCE PROTEIN RPW8"/>
    <property type="match status" value="1"/>
</dbReference>
<dbReference type="SUPFAM" id="SSF52058">
    <property type="entry name" value="L domain-like"/>
    <property type="match status" value="1"/>
</dbReference>
<gene>
    <name evidence="4" type="ordered locus">MTR_7g084790</name>
</gene>
<sequence length="452" mass="52114">MKPNPNPWACISDDFNINQIIINIINSASASTFAPASVPPSVSLAHQENINNFDIEQLQSHDIWNDDRAKWIELIDLIKVGAAGSKIIVTTRSNSFASMMGTIPSYVLEGEVVKYPDLVHIGKEIVKKCAGVPLSVRTLRSSLFSKYDLNKWIFVRDSEIWNLEQKKDDILPALKLSYDQMPSYLRQCFAFFSLYPKDYAFSSDNICSLWMAFGIVQSRIGIEQLKDIAREYIEELNSRLFLQDFEHFGYCFMFKVHDLIHDLPLYVAKEEFVAVDSHTRNIPEHTRHVTVVENNSLDIGFFPKSKSLRTILFPMKGVGLDSQTLLNTWISRYKYLRYLGLRDSSFDTLPNSIAKLEHLRVLNLINNRKIRRLPQSILLSFCDCENMKFLFSQAQELNSLEKLTILSCGSLESLPYLFIFPKLQDLIISDCQMINLSLYNKRPIQRLMMKHL</sequence>
<reference evidence="5" key="3">
    <citation type="submission" date="2015-04" db="UniProtKB">
        <authorList>
            <consortium name="EnsemblPlants"/>
        </authorList>
    </citation>
    <scope>IDENTIFICATION</scope>
    <source>
        <strain evidence="5">cv. Jemalong A17</strain>
    </source>
</reference>
<dbReference type="PANTHER" id="PTHR36766:SF61">
    <property type="entry name" value="NB-ARC DOMAIN DISEASE RESISTANCE PROTEIN"/>
    <property type="match status" value="1"/>
</dbReference>
<dbReference type="SUPFAM" id="SSF52540">
    <property type="entry name" value="P-loop containing nucleoside triphosphate hydrolases"/>
    <property type="match status" value="1"/>
</dbReference>
<dbReference type="STRING" id="3880.G7KYB9"/>
<dbReference type="EMBL" id="CM001223">
    <property type="protein sequence ID" value="AES80770.1"/>
    <property type="molecule type" value="Genomic_DNA"/>
</dbReference>
<accession>G7KYB9</accession>
<evidence type="ECO:0000313" key="5">
    <source>
        <dbReference type="EnsemblPlants" id="AES80770"/>
    </source>
</evidence>
<dbReference type="GO" id="GO:0006952">
    <property type="term" value="P:defense response"/>
    <property type="evidence" value="ECO:0007669"/>
    <property type="project" value="UniProtKB-KW"/>
</dbReference>
<reference evidence="4 6" key="1">
    <citation type="journal article" date="2011" name="Nature">
        <title>The Medicago genome provides insight into the evolution of rhizobial symbioses.</title>
        <authorList>
            <person name="Young N.D."/>
            <person name="Debelle F."/>
            <person name="Oldroyd G.E."/>
            <person name="Geurts R."/>
            <person name="Cannon S.B."/>
            <person name="Udvardi M.K."/>
            <person name="Benedito V.A."/>
            <person name="Mayer K.F."/>
            <person name="Gouzy J."/>
            <person name="Schoof H."/>
            <person name="Van de Peer Y."/>
            <person name="Proost S."/>
            <person name="Cook D.R."/>
            <person name="Meyers B.C."/>
            <person name="Spannagl M."/>
            <person name="Cheung F."/>
            <person name="De Mita S."/>
            <person name="Krishnakumar V."/>
            <person name="Gundlach H."/>
            <person name="Zhou S."/>
            <person name="Mudge J."/>
            <person name="Bharti A.K."/>
            <person name="Murray J.D."/>
            <person name="Naoumkina M.A."/>
            <person name="Rosen B."/>
            <person name="Silverstein K.A."/>
            <person name="Tang H."/>
            <person name="Rombauts S."/>
            <person name="Zhao P.X."/>
            <person name="Zhou P."/>
            <person name="Barbe V."/>
            <person name="Bardou P."/>
            <person name="Bechner M."/>
            <person name="Bellec A."/>
            <person name="Berger A."/>
            <person name="Berges H."/>
            <person name="Bidwell S."/>
            <person name="Bisseling T."/>
            <person name="Choisne N."/>
            <person name="Couloux A."/>
            <person name="Denny R."/>
            <person name="Deshpande S."/>
            <person name="Dai X."/>
            <person name="Doyle J.J."/>
            <person name="Dudez A.M."/>
            <person name="Farmer A.D."/>
            <person name="Fouteau S."/>
            <person name="Franken C."/>
            <person name="Gibelin C."/>
            <person name="Gish J."/>
            <person name="Goldstein S."/>
            <person name="Gonzalez A.J."/>
            <person name="Green P.J."/>
            <person name="Hallab A."/>
            <person name="Hartog M."/>
            <person name="Hua A."/>
            <person name="Humphray S.J."/>
            <person name="Jeong D.H."/>
            <person name="Jing Y."/>
            <person name="Jocker A."/>
            <person name="Kenton S.M."/>
            <person name="Kim D.J."/>
            <person name="Klee K."/>
            <person name="Lai H."/>
            <person name="Lang C."/>
            <person name="Lin S."/>
            <person name="Macmil S.L."/>
            <person name="Magdelenat G."/>
            <person name="Matthews L."/>
            <person name="McCorrison J."/>
            <person name="Monaghan E.L."/>
            <person name="Mun J.H."/>
            <person name="Najar F.Z."/>
            <person name="Nicholson C."/>
            <person name="Noirot C."/>
            <person name="O'Bleness M."/>
            <person name="Paule C.R."/>
            <person name="Poulain J."/>
            <person name="Prion F."/>
            <person name="Qin B."/>
            <person name="Qu C."/>
            <person name="Retzel E.F."/>
            <person name="Riddle C."/>
            <person name="Sallet E."/>
            <person name="Samain S."/>
            <person name="Samson N."/>
            <person name="Sanders I."/>
            <person name="Saurat O."/>
            <person name="Scarpelli C."/>
            <person name="Schiex T."/>
            <person name="Segurens B."/>
            <person name="Severin A.J."/>
            <person name="Sherrier D.J."/>
            <person name="Shi R."/>
            <person name="Sims S."/>
            <person name="Singer S.R."/>
            <person name="Sinharoy S."/>
            <person name="Sterck L."/>
            <person name="Viollet A."/>
            <person name="Wang B.B."/>
            <person name="Wang K."/>
            <person name="Wang M."/>
            <person name="Wang X."/>
            <person name="Warfsmann J."/>
            <person name="Weissenbach J."/>
            <person name="White D.D."/>
            <person name="White J.D."/>
            <person name="Wiley G.B."/>
            <person name="Wincker P."/>
            <person name="Xing Y."/>
            <person name="Yang L."/>
            <person name="Yao Z."/>
            <person name="Ying F."/>
            <person name="Zhai J."/>
            <person name="Zhou L."/>
            <person name="Zuber A."/>
            <person name="Denarie J."/>
            <person name="Dixon R.A."/>
            <person name="May G.D."/>
            <person name="Schwartz D.C."/>
            <person name="Rogers J."/>
            <person name="Quetier F."/>
            <person name="Town C.D."/>
            <person name="Roe B.A."/>
        </authorList>
    </citation>
    <scope>NUCLEOTIDE SEQUENCE [LARGE SCALE GENOMIC DNA]</scope>
    <source>
        <strain evidence="4">A17</strain>
        <strain evidence="5 6">cv. Jemalong A17</strain>
    </source>
</reference>
<dbReference type="InterPro" id="IPR058922">
    <property type="entry name" value="WHD_DRP"/>
</dbReference>
<dbReference type="InterPro" id="IPR027417">
    <property type="entry name" value="P-loop_NTPase"/>
</dbReference>
<evidence type="ECO:0000313" key="4">
    <source>
        <dbReference type="EMBL" id="AES80770.1"/>
    </source>
</evidence>
<reference evidence="4 6" key="2">
    <citation type="journal article" date="2014" name="BMC Genomics">
        <title>An improved genome release (version Mt4.0) for the model legume Medicago truncatula.</title>
        <authorList>
            <person name="Tang H."/>
            <person name="Krishnakumar V."/>
            <person name="Bidwell S."/>
            <person name="Rosen B."/>
            <person name="Chan A."/>
            <person name="Zhou S."/>
            <person name="Gentzbittel L."/>
            <person name="Childs K.L."/>
            <person name="Yandell M."/>
            <person name="Gundlach H."/>
            <person name="Mayer K.F."/>
            <person name="Schwartz D.C."/>
            <person name="Town C.D."/>
        </authorList>
    </citation>
    <scope>GENOME REANNOTATION</scope>
    <source>
        <strain evidence="5 6">cv. Jemalong A17</strain>
    </source>
</reference>
<evidence type="ECO:0000256" key="2">
    <source>
        <dbReference type="ARBA" id="ARBA00022821"/>
    </source>
</evidence>
<evidence type="ECO:0000259" key="3">
    <source>
        <dbReference type="Pfam" id="PF23559"/>
    </source>
</evidence>
<dbReference type="PaxDb" id="3880-AES80770"/>
<feature type="domain" description="Disease resistance protein winged helix" evidence="3">
    <location>
        <begin position="194"/>
        <end position="263"/>
    </location>
</feature>
<dbReference type="HOGENOM" id="CLU_604653_0_0_1"/>
<dbReference type="Gene3D" id="3.80.10.10">
    <property type="entry name" value="Ribonuclease Inhibitor"/>
    <property type="match status" value="1"/>
</dbReference>
<dbReference type="Pfam" id="PF23559">
    <property type="entry name" value="WHD_DRP"/>
    <property type="match status" value="1"/>
</dbReference>
<dbReference type="InterPro" id="IPR042197">
    <property type="entry name" value="Apaf_helical"/>
</dbReference>
<dbReference type="EnsemblPlants" id="AES80770">
    <property type="protein sequence ID" value="AES80770"/>
    <property type="gene ID" value="MTR_7g084790"/>
</dbReference>
<dbReference type="Proteomes" id="UP000002051">
    <property type="component" value="Unassembled WGS sequence"/>
</dbReference>
<dbReference type="InterPro" id="IPR032675">
    <property type="entry name" value="LRR_dom_sf"/>
</dbReference>
<name>G7KYB9_MEDTR</name>
<dbReference type="Gene3D" id="1.10.8.430">
    <property type="entry name" value="Helical domain of apoptotic protease-activating factors"/>
    <property type="match status" value="1"/>
</dbReference>
<dbReference type="AlphaFoldDB" id="G7KYB9"/>
<dbReference type="Gene3D" id="1.10.10.10">
    <property type="entry name" value="Winged helix-like DNA-binding domain superfamily/Winged helix DNA-binding domain"/>
    <property type="match status" value="1"/>
</dbReference>
<dbReference type="GO" id="GO:0043531">
    <property type="term" value="F:ADP binding"/>
    <property type="evidence" value="ECO:0007669"/>
    <property type="project" value="InterPro"/>
</dbReference>
<evidence type="ECO:0000313" key="6">
    <source>
        <dbReference type="Proteomes" id="UP000002051"/>
    </source>
</evidence>
<proteinExistence type="predicted"/>
<keyword evidence="6" id="KW-1185">Reference proteome</keyword>
<keyword evidence="2" id="KW-0611">Plant defense</keyword>
<dbReference type="eggNOG" id="KOG4658">
    <property type="taxonomic scope" value="Eukaryota"/>
</dbReference>
<dbReference type="OMA" id="NDCVELT"/>
<evidence type="ECO:0000256" key="1">
    <source>
        <dbReference type="ARBA" id="ARBA00022737"/>
    </source>
</evidence>
<dbReference type="InterPro" id="IPR036388">
    <property type="entry name" value="WH-like_DNA-bd_sf"/>
</dbReference>
<protein>
    <submittedName>
        <fullName evidence="4">NBS-LRR type disease resistance protein</fullName>
    </submittedName>
</protein>
<organism evidence="4 6">
    <name type="scientific">Medicago truncatula</name>
    <name type="common">Barrel medic</name>
    <name type="synonym">Medicago tribuloides</name>
    <dbReference type="NCBI Taxonomy" id="3880"/>
    <lineage>
        <taxon>Eukaryota</taxon>
        <taxon>Viridiplantae</taxon>
        <taxon>Streptophyta</taxon>
        <taxon>Embryophyta</taxon>
        <taxon>Tracheophyta</taxon>
        <taxon>Spermatophyta</taxon>
        <taxon>Magnoliopsida</taxon>
        <taxon>eudicotyledons</taxon>
        <taxon>Gunneridae</taxon>
        <taxon>Pentapetalae</taxon>
        <taxon>rosids</taxon>
        <taxon>fabids</taxon>
        <taxon>Fabales</taxon>
        <taxon>Fabaceae</taxon>
        <taxon>Papilionoideae</taxon>
        <taxon>50 kb inversion clade</taxon>
        <taxon>NPAAA clade</taxon>
        <taxon>Hologalegina</taxon>
        <taxon>IRL clade</taxon>
        <taxon>Trifolieae</taxon>
        <taxon>Medicago</taxon>
    </lineage>
</organism>
<keyword evidence="1" id="KW-0677">Repeat</keyword>